<feature type="compositionally biased region" description="Basic and acidic residues" evidence="1">
    <location>
        <begin position="146"/>
        <end position="165"/>
    </location>
</feature>
<feature type="compositionally biased region" description="Basic residues" evidence="1">
    <location>
        <begin position="62"/>
        <end position="76"/>
    </location>
</feature>
<feature type="compositionally biased region" description="Basic and acidic residues" evidence="1">
    <location>
        <begin position="213"/>
        <end position="228"/>
    </location>
</feature>
<evidence type="ECO:0000313" key="3">
    <source>
        <dbReference type="Proteomes" id="UP001303222"/>
    </source>
</evidence>
<evidence type="ECO:0000313" key="2">
    <source>
        <dbReference type="EMBL" id="KAK3952379.1"/>
    </source>
</evidence>
<protein>
    <submittedName>
        <fullName evidence="2">Uncharacterized protein</fullName>
    </submittedName>
</protein>
<feature type="region of interest" description="Disordered" evidence="1">
    <location>
        <begin position="18"/>
        <end position="228"/>
    </location>
</feature>
<organism evidence="2 3">
    <name type="scientific">Pseudoneurospora amorphoporcata</name>
    <dbReference type="NCBI Taxonomy" id="241081"/>
    <lineage>
        <taxon>Eukaryota</taxon>
        <taxon>Fungi</taxon>
        <taxon>Dikarya</taxon>
        <taxon>Ascomycota</taxon>
        <taxon>Pezizomycotina</taxon>
        <taxon>Sordariomycetes</taxon>
        <taxon>Sordariomycetidae</taxon>
        <taxon>Sordariales</taxon>
        <taxon>Sordariaceae</taxon>
        <taxon>Pseudoneurospora</taxon>
    </lineage>
</organism>
<reference evidence="2" key="2">
    <citation type="submission" date="2023-06" db="EMBL/GenBank/DDBJ databases">
        <authorList>
            <consortium name="Lawrence Berkeley National Laboratory"/>
            <person name="Mondo S.J."/>
            <person name="Hensen N."/>
            <person name="Bonometti L."/>
            <person name="Westerberg I."/>
            <person name="Brannstrom I.O."/>
            <person name="Guillou S."/>
            <person name="Cros-Aarteil S."/>
            <person name="Calhoun S."/>
            <person name="Haridas S."/>
            <person name="Kuo A."/>
            <person name="Pangilinan J."/>
            <person name="Riley R."/>
            <person name="Labutti K."/>
            <person name="Andreopoulos B."/>
            <person name="Lipzen A."/>
            <person name="Chen C."/>
            <person name="Yanf M."/>
            <person name="Daum C."/>
            <person name="Ng V."/>
            <person name="Clum A."/>
            <person name="Steindorff A."/>
            <person name="Ohm R."/>
            <person name="Martin F."/>
            <person name="Silar P."/>
            <person name="Natvig D."/>
            <person name="Lalanne C."/>
            <person name="Gautier V."/>
            <person name="Ament-Velasquez S.L."/>
            <person name="Kruys A."/>
            <person name="Hutchinson M.I."/>
            <person name="Powell A.J."/>
            <person name="Barry K."/>
            <person name="Miller A.N."/>
            <person name="Grigoriev I.V."/>
            <person name="Debuchy R."/>
            <person name="Gladieux P."/>
            <person name="Thoren M.H."/>
            <person name="Johannesson H."/>
        </authorList>
    </citation>
    <scope>NUCLEOTIDE SEQUENCE</scope>
    <source>
        <strain evidence="2">CBS 626.80</strain>
    </source>
</reference>
<gene>
    <name evidence="2" type="ORF">QBC32DRAFT_143958</name>
</gene>
<comment type="caution">
    <text evidence="2">The sequence shown here is derived from an EMBL/GenBank/DDBJ whole genome shotgun (WGS) entry which is preliminary data.</text>
</comment>
<reference evidence="2" key="1">
    <citation type="journal article" date="2023" name="Mol. Phylogenet. Evol.">
        <title>Genome-scale phylogeny and comparative genomics of the fungal order Sordariales.</title>
        <authorList>
            <person name="Hensen N."/>
            <person name="Bonometti L."/>
            <person name="Westerberg I."/>
            <person name="Brannstrom I.O."/>
            <person name="Guillou S."/>
            <person name="Cros-Aarteil S."/>
            <person name="Calhoun S."/>
            <person name="Haridas S."/>
            <person name="Kuo A."/>
            <person name="Mondo S."/>
            <person name="Pangilinan J."/>
            <person name="Riley R."/>
            <person name="LaButti K."/>
            <person name="Andreopoulos B."/>
            <person name="Lipzen A."/>
            <person name="Chen C."/>
            <person name="Yan M."/>
            <person name="Daum C."/>
            <person name="Ng V."/>
            <person name="Clum A."/>
            <person name="Steindorff A."/>
            <person name="Ohm R.A."/>
            <person name="Martin F."/>
            <person name="Silar P."/>
            <person name="Natvig D.O."/>
            <person name="Lalanne C."/>
            <person name="Gautier V."/>
            <person name="Ament-Velasquez S.L."/>
            <person name="Kruys A."/>
            <person name="Hutchinson M.I."/>
            <person name="Powell A.J."/>
            <person name="Barry K."/>
            <person name="Miller A.N."/>
            <person name="Grigoriev I.V."/>
            <person name="Debuchy R."/>
            <person name="Gladieux P."/>
            <person name="Hiltunen Thoren M."/>
            <person name="Johannesson H."/>
        </authorList>
    </citation>
    <scope>NUCLEOTIDE SEQUENCE</scope>
    <source>
        <strain evidence="2">CBS 626.80</strain>
    </source>
</reference>
<name>A0AAN6NWM9_9PEZI</name>
<evidence type="ECO:0000256" key="1">
    <source>
        <dbReference type="SAM" id="MobiDB-lite"/>
    </source>
</evidence>
<dbReference type="AlphaFoldDB" id="A0AAN6NWM9"/>
<proteinExistence type="predicted"/>
<dbReference type="EMBL" id="MU859125">
    <property type="protein sequence ID" value="KAK3952379.1"/>
    <property type="molecule type" value="Genomic_DNA"/>
</dbReference>
<keyword evidence="3" id="KW-1185">Reference proteome</keyword>
<sequence length="228" mass="25095">MLARRGVIADQLTDSQVQEVIDSSSNANETLQSQPSDQHPEPSKPSDIFSPSAMEAASTKPHLYHQRAQDHHHHNHHEWDSCPGITSEAEVLRQMQQMQREQEQWEQGKGYEGSHEYGGINRPKPPKQVVAALEGQVESPIIFREAQPEEIKDKRKQRESSREQEGGTSTKEGNTEANYVAEGGQGHSKERSSSSASASVGAGGGTEGYDPSDYDRGAHVETSRVGLE</sequence>
<feature type="compositionally biased region" description="Polar residues" evidence="1">
    <location>
        <begin position="166"/>
        <end position="177"/>
    </location>
</feature>
<dbReference type="Proteomes" id="UP001303222">
    <property type="component" value="Unassembled WGS sequence"/>
</dbReference>
<feature type="compositionally biased region" description="Polar residues" evidence="1">
    <location>
        <begin position="18"/>
        <end position="37"/>
    </location>
</feature>
<accession>A0AAN6NWM9</accession>